<keyword evidence="3" id="KW-1185">Reference proteome</keyword>
<proteinExistence type="predicted"/>
<dbReference type="Gene3D" id="1.10.3210.10">
    <property type="entry name" value="Hypothetical protein af1432"/>
    <property type="match status" value="1"/>
</dbReference>
<name>A0A1B0ZPT5_9RHOB</name>
<dbReference type="AlphaFoldDB" id="A0A1B0ZPT5"/>
<dbReference type="RefSeq" id="WP_065271185.1">
    <property type="nucleotide sequence ID" value="NZ_CP015124.1"/>
</dbReference>
<evidence type="ECO:0000313" key="3">
    <source>
        <dbReference type="Proteomes" id="UP000092565"/>
    </source>
</evidence>
<evidence type="ECO:0000313" key="2">
    <source>
        <dbReference type="EMBL" id="ANP36175.1"/>
    </source>
</evidence>
<evidence type="ECO:0000259" key="1">
    <source>
        <dbReference type="Pfam" id="PF01966"/>
    </source>
</evidence>
<dbReference type="EMBL" id="CP015124">
    <property type="protein sequence ID" value="ANP36175.1"/>
    <property type="molecule type" value="Genomic_DNA"/>
</dbReference>
<dbReference type="Pfam" id="PF01966">
    <property type="entry name" value="HD"/>
    <property type="match status" value="1"/>
</dbReference>
<gene>
    <name evidence="2" type="ORF">JL2886_01255</name>
</gene>
<dbReference type="InterPro" id="IPR006674">
    <property type="entry name" value="HD_domain"/>
</dbReference>
<dbReference type="OrthoDB" id="7847955at2"/>
<protein>
    <submittedName>
        <fullName evidence="2">Metal-dependent phosphohydrolase</fullName>
    </submittedName>
</protein>
<keyword evidence="2" id="KW-0378">Hydrolase</keyword>
<accession>A0A1B0ZPT5</accession>
<dbReference type="GO" id="GO:0016787">
    <property type="term" value="F:hydrolase activity"/>
    <property type="evidence" value="ECO:0007669"/>
    <property type="project" value="UniProtKB-KW"/>
</dbReference>
<reference evidence="2 3" key="1">
    <citation type="submission" date="2016-04" db="EMBL/GenBank/DDBJ databases">
        <authorList>
            <person name="Evans L.H."/>
            <person name="Alamgir A."/>
            <person name="Owens N."/>
            <person name="Weber N.D."/>
            <person name="Virtaneva K."/>
            <person name="Barbian K."/>
            <person name="Babar A."/>
            <person name="Rosenke K."/>
        </authorList>
    </citation>
    <scope>NUCLEOTIDE SEQUENCE [LARGE SCALE GENOMIC DNA]</scope>
    <source>
        <strain evidence="2 3">JL2886</strain>
    </source>
</reference>
<organism evidence="2 3">
    <name type="scientific">Phaeobacter gallaeciensis</name>
    <dbReference type="NCBI Taxonomy" id="60890"/>
    <lineage>
        <taxon>Bacteria</taxon>
        <taxon>Pseudomonadati</taxon>
        <taxon>Pseudomonadota</taxon>
        <taxon>Alphaproteobacteria</taxon>
        <taxon>Rhodobacterales</taxon>
        <taxon>Roseobacteraceae</taxon>
        <taxon>Phaeobacter</taxon>
    </lineage>
</organism>
<feature type="domain" description="HD" evidence="1">
    <location>
        <begin position="15"/>
        <end position="137"/>
    </location>
</feature>
<dbReference type="Proteomes" id="UP000092565">
    <property type="component" value="Chromosome"/>
</dbReference>
<dbReference type="SUPFAM" id="SSF109604">
    <property type="entry name" value="HD-domain/PDEase-like"/>
    <property type="match status" value="1"/>
</dbReference>
<sequence>MRRPEDWFAPDNDRLAHIQQVIRTAQAIEARRSFAGRLIAAATYHDIGYAPSLATTGFHPVDGAETARKDGFHGAIVDAVLHHSGARGLASRSRPDLMHMYGSDCRMTETALSRALTFCDNRSGPRGESLSLAARIADIRVRHAGNAAILDTTEAYLPVFVAIDAEFAPLLD</sequence>